<protein>
    <submittedName>
        <fullName evidence="6">DNA-binding transcriptional LysR family regulator</fullName>
    </submittedName>
</protein>
<dbReference type="RefSeq" id="WP_110460618.1">
    <property type="nucleotide sequence ID" value="NZ_QKMR01000002.1"/>
</dbReference>
<dbReference type="SUPFAM" id="SSF53850">
    <property type="entry name" value="Periplasmic binding protein-like II"/>
    <property type="match status" value="1"/>
</dbReference>
<dbReference type="InterPro" id="IPR005119">
    <property type="entry name" value="LysR_subst-bd"/>
</dbReference>
<dbReference type="Pfam" id="PF03466">
    <property type="entry name" value="LysR_substrate"/>
    <property type="match status" value="1"/>
</dbReference>
<keyword evidence="3 6" id="KW-0238">DNA-binding</keyword>
<dbReference type="Proteomes" id="UP000248132">
    <property type="component" value="Unassembled WGS sequence"/>
</dbReference>
<accession>A0A318XTD3</accession>
<dbReference type="InterPro" id="IPR036388">
    <property type="entry name" value="WH-like_DNA-bd_sf"/>
</dbReference>
<dbReference type="Gene3D" id="3.40.190.10">
    <property type="entry name" value="Periplasmic binding protein-like II"/>
    <property type="match status" value="2"/>
</dbReference>
<dbReference type="PANTHER" id="PTHR30126:SF39">
    <property type="entry name" value="HTH-TYPE TRANSCRIPTIONAL REGULATOR CYSL"/>
    <property type="match status" value="1"/>
</dbReference>
<proteinExistence type="inferred from homology"/>
<keyword evidence="4" id="KW-0804">Transcription</keyword>
<name>A0A318XTD3_9FIRM</name>
<evidence type="ECO:0000256" key="4">
    <source>
        <dbReference type="ARBA" id="ARBA00023163"/>
    </source>
</evidence>
<keyword evidence="7" id="KW-1185">Reference proteome</keyword>
<evidence type="ECO:0000259" key="5">
    <source>
        <dbReference type="PROSITE" id="PS50931"/>
    </source>
</evidence>
<keyword evidence="2" id="KW-0805">Transcription regulation</keyword>
<sequence>MIDSKLITFLNVAALKSYTRAAEMLNLTQPAVSQHIKQLEEHYNVKLINRNGRQLSLTEEGKLLFKYAKELEANSFLLERKLRNKSAVAKRYDIGATLTIGEFVLPGLLGEYKRQHENIDVIMHVYNLEEICKRLENGDFDLGIVEGPFDKSKFNYKKYKEDELVLAVSPLSSLSQKLRVSISDILNDGGLIMREKGSGTRAVFENKLLELGISLSDLKIYMEVGSIGAIKSLVQANLGYTVISIEAVKREAESGTMVIIPIEGVKIMREFNFIYFEHGQIEFTDNFIDFLRNK</sequence>
<dbReference type="InterPro" id="IPR000847">
    <property type="entry name" value="LysR_HTH_N"/>
</dbReference>
<dbReference type="SUPFAM" id="SSF46785">
    <property type="entry name" value="Winged helix' DNA-binding domain"/>
    <property type="match status" value="1"/>
</dbReference>
<organism evidence="6 7">
    <name type="scientific">Ruminiclostridium sufflavum DSM 19573</name>
    <dbReference type="NCBI Taxonomy" id="1121337"/>
    <lineage>
        <taxon>Bacteria</taxon>
        <taxon>Bacillati</taxon>
        <taxon>Bacillota</taxon>
        <taxon>Clostridia</taxon>
        <taxon>Eubacteriales</taxon>
        <taxon>Oscillospiraceae</taxon>
        <taxon>Ruminiclostridium</taxon>
    </lineage>
</organism>
<dbReference type="EMBL" id="QKMR01000002">
    <property type="protein sequence ID" value="PYG89942.1"/>
    <property type="molecule type" value="Genomic_DNA"/>
</dbReference>
<gene>
    <name evidence="6" type="ORF">LY28_00542</name>
</gene>
<evidence type="ECO:0000256" key="3">
    <source>
        <dbReference type="ARBA" id="ARBA00023125"/>
    </source>
</evidence>
<dbReference type="PANTHER" id="PTHR30126">
    <property type="entry name" value="HTH-TYPE TRANSCRIPTIONAL REGULATOR"/>
    <property type="match status" value="1"/>
</dbReference>
<dbReference type="CDD" id="cd08420">
    <property type="entry name" value="PBP2_CysL_like"/>
    <property type="match status" value="1"/>
</dbReference>
<comment type="similarity">
    <text evidence="1">Belongs to the LysR transcriptional regulatory family.</text>
</comment>
<dbReference type="PROSITE" id="PS50931">
    <property type="entry name" value="HTH_LYSR"/>
    <property type="match status" value="1"/>
</dbReference>
<dbReference type="FunFam" id="1.10.10.10:FF:000001">
    <property type="entry name" value="LysR family transcriptional regulator"/>
    <property type="match status" value="1"/>
</dbReference>
<dbReference type="Gene3D" id="1.10.10.10">
    <property type="entry name" value="Winged helix-like DNA-binding domain superfamily/Winged helix DNA-binding domain"/>
    <property type="match status" value="1"/>
</dbReference>
<dbReference type="AlphaFoldDB" id="A0A318XTD3"/>
<evidence type="ECO:0000256" key="1">
    <source>
        <dbReference type="ARBA" id="ARBA00009437"/>
    </source>
</evidence>
<evidence type="ECO:0000256" key="2">
    <source>
        <dbReference type="ARBA" id="ARBA00023015"/>
    </source>
</evidence>
<dbReference type="GO" id="GO:0003700">
    <property type="term" value="F:DNA-binding transcription factor activity"/>
    <property type="evidence" value="ECO:0007669"/>
    <property type="project" value="InterPro"/>
</dbReference>
<dbReference type="InterPro" id="IPR036390">
    <property type="entry name" value="WH_DNA-bd_sf"/>
</dbReference>
<dbReference type="GO" id="GO:0000976">
    <property type="term" value="F:transcription cis-regulatory region binding"/>
    <property type="evidence" value="ECO:0007669"/>
    <property type="project" value="TreeGrafter"/>
</dbReference>
<dbReference type="Pfam" id="PF00126">
    <property type="entry name" value="HTH_1"/>
    <property type="match status" value="1"/>
</dbReference>
<reference evidence="6 7" key="1">
    <citation type="submission" date="2018-06" db="EMBL/GenBank/DDBJ databases">
        <title>Genomic Encyclopedia of Type Strains, Phase I: the one thousand microbial genomes (KMG-I) project.</title>
        <authorList>
            <person name="Kyrpides N."/>
        </authorList>
    </citation>
    <scope>NUCLEOTIDE SEQUENCE [LARGE SCALE GENOMIC DNA]</scope>
    <source>
        <strain evidence="6 7">DSM 19573</strain>
    </source>
</reference>
<evidence type="ECO:0000313" key="6">
    <source>
        <dbReference type="EMBL" id="PYG89942.1"/>
    </source>
</evidence>
<dbReference type="OrthoDB" id="9785745at2"/>
<dbReference type="PRINTS" id="PR00039">
    <property type="entry name" value="HTHLYSR"/>
</dbReference>
<feature type="domain" description="HTH lysR-type" evidence="5">
    <location>
        <begin position="1"/>
        <end position="58"/>
    </location>
</feature>
<comment type="caution">
    <text evidence="6">The sequence shown here is derived from an EMBL/GenBank/DDBJ whole genome shotgun (WGS) entry which is preliminary data.</text>
</comment>
<evidence type="ECO:0000313" key="7">
    <source>
        <dbReference type="Proteomes" id="UP000248132"/>
    </source>
</evidence>